<proteinExistence type="predicted"/>
<organism evidence="2">
    <name type="scientific">Brassica cretica</name>
    <name type="common">Mustard</name>
    <dbReference type="NCBI Taxonomy" id="69181"/>
    <lineage>
        <taxon>Eukaryota</taxon>
        <taxon>Viridiplantae</taxon>
        <taxon>Streptophyta</taxon>
        <taxon>Embryophyta</taxon>
        <taxon>Tracheophyta</taxon>
        <taxon>Spermatophyta</taxon>
        <taxon>Magnoliopsida</taxon>
        <taxon>eudicotyledons</taxon>
        <taxon>Gunneridae</taxon>
        <taxon>Pentapetalae</taxon>
        <taxon>rosids</taxon>
        <taxon>malvids</taxon>
        <taxon>Brassicales</taxon>
        <taxon>Brassicaceae</taxon>
        <taxon>Brassiceae</taxon>
        <taxon>Brassica</taxon>
    </lineage>
</organism>
<feature type="compositionally biased region" description="Basic and acidic residues" evidence="1">
    <location>
        <begin position="131"/>
        <end position="142"/>
    </location>
</feature>
<dbReference type="AlphaFoldDB" id="A0A8S9GR40"/>
<feature type="region of interest" description="Disordered" evidence="1">
    <location>
        <begin position="118"/>
        <end position="142"/>
    </location>
</feature>
<accession>A0A8S9GR40</accession>
<dbReference type="EMBL" id="QGKY02001925">
    <property type="protein sequence ID" value="KAF2548765.1"/>
    <property type="molecule type" value="Genomic_DNA"/>
</dbReference>
<protein>
    <submittedName>
        <fullName evidence="2">Uncharacterized protein</fullName>
    </submittedName>
</protein>
<gene>
    <name evidence="2" type="ORF">F2Q70_00022566</name>
</gene>
<reference evidence="2" key="1">
    <citation type="submission" date="2019-12" db="EMBL/GenBank/DDBJ databases">
        <title>Genome sequencing and annotation of Brassica cretica.</title>
        <authorList>
            <person name="Studholme D.J."/>
            <person name="Sarris P.F."/>
        </authorList>
    </citation>
    <scope>NUCLEOTIDE SEQUENCE</scope>
    <source>
        <strain evidence="2">PFS-102/07</strain>
        <tissue evidence="2">Leaf</tissue>
    </source>
</reference>
<evidence type="ECO:0000313" key="2">
    <source>
        <dbReference type="EMBL" id="KAF2548765.1"/>
    </source>
</evidence>
<name>A0A8S9GR40_BRACR</name>
<sequence length="142" mass="16018">MLRTPKLREKNNKNVTDCGWLIPLSQAVPDPSSDIRNSRAAAPARNFFLVRDSIRQLASDDQGVPNQATKDVCDPIETTRSIPARVPFVSRSWLNSFGGPIQQSSKVKRVIDQKSFRVRSLEPPPSPGKWKTSDKENLPYFR</sequence>
<evidence type="ECO:0000256" key="1">
    <source>
        <dbReference type="SAM" id="MobiDB-lite"/>
    </source>
</evidence>
<comment type="caution">
    <text evidence="2">The sequence shown here is derived from an EMBL/GenBank/DDBJ whole genome shotgun (WGS) entry which is preliminary data.</text>
</comment>